<evidence type="ECO:0000256" key="5">
    <source>
        <dbReference type="ARBA" id="ARBA00023136"/>
    </source>
</evidence>
<proteinExistence type="predicted"/>
<keyword evidence="5 6" id="KW-0472">Membrane</keyword>
<dbReference type="PANTHER" id="PTHR31394">
    <property type="entry name" value="TRANSMEMBRANE PROTEIN 199"/>
    <property type="match status" value="1"/>
</dbReference>
<feature type="transmembrane region" description="Helical" evidence="6">
    <location>
        <begin position="205"/>
        <end position="226"/>
    </location>
</feature>
<keyword evidence="8" id="KW-1185">Reference proteome</keyword>
<evidence type="ECO:0000256" key="6">
    <source>
        <dbReference type="SAM" id="Phobius"/>
    </source>
</evidence>
<keyword evidence="4 6" id="KW-1133">Transmembrane helix</keyword>
<name>A0AAV4D3V0_9GAST</name>
<keyword evidence="2 6" id="KW-0812">Transmembrane</keyword>
<dbReference type="GO" id="GO:0070072">
    <property type="term" value="P:vacuolar proton-transporting V-type ATPase complex assembly"/>
    <property type="evidence" value="ECO:0007669"/>
    <property type="project" value="InterPro"/>
</dbReference>
<sequence>MVVYINGPNVPATVNLAAATLLFASHDYRYNSTFKMASDSTTKHRQPELTVTPEIVGAAEKVLNLQNVNSKLREQCVIIQQRQCVLVSTKTLRDIYKTLRNEGEKIFLHELVKRAELVPQSVSLPPRDPELEARVQKLKIAEENREYERMTRNVTQRGNKSFSFQEDVKNMNRQIIAMLNFVLTVVAGFAFGYKGTEYIVGKLFAMQLMSGLIMGTIVFFVDLYFIMRYGV</sequence>
<evidence type="ECO:0000256" key="2">
    <source>
        <dbReference type="ARBA" id="ARBA00022692"/>
    </source>
</evidence>
<dbReference type="EMBL" id="BLXT01007353">
    <property type="protein sequence ID" value="GFO38780.1"/>
    <property type="molecule type" value="Genomic_DNA"/>
</dbReference>
<comment type="caution">
    <text evidence="7">The sequence shown here is derived from an EMBL/GenBank/DDBJ whole genome shotgun (WGS) entry which is preliminary data.</text>
</comment>
<protein>
    <submittedName>
        <fullName evidence="7">Transmembrane protein 199-like</fullName>
    </submittedName>
</protein>
<evidence type="ECO:0000313" key="8">
    <source>
        <dbReference type="Proteomes" id="UP000735302"/>
    </source>
</evidence>
<dbReference type="PANTHER" id="PTHR31394:SF1">
    <property type="entry name" value="TRANSMEMBRANE PROTEIN 199"/>
    <property type="match status" value="1"/>
</dbReference>
<reference evidence="7 8" key="1">
    <citation type="journal article" date="2021" name="Elife">
        <title>Chloroplast acquisition without the gene transfer in kleptoplastic sea slugs, Plakobranchus ocellatus.</title>
        <authorList>
            <person name="Maeda T."/>
            <person name="Takahashi S."/>
            <person name="Yoshida T."/>
            <person name="Shimamura S."/>
            <person name="Takaki Y."/>
            <person name="Nagai Y."/>
            <person name="Toyoda A."/>
            <person name="Suzuki Y."/>
            <person name="Arimoto A."/>
            <person name="Ishii H."/>
            <person name="Satoh N."/>
            <person name="Nishiyama T."/>
            <person name="Hasebe M."/>
            <person name="Maruyama T."/>
            <person name="Minagawa J."/>
            <person name="Obokata J."/>
            <person name="Shigenobu S."/>
        </authorList>
    </citation>
    <scope>NUCLEOTIDE SEQUENCE [LARGE SCALE GENOMIC DNA]</scope>
</reference>
<evidence type="ECO:0000256" key="3">
    <source>
        <dbReference type="ARBA" id="ARBA00022824"/>
    </source>
</evidence>
<organism evidence="7 8">
    <name type="scientific">Plakobranchus ocellatus</name>
    <dbReference type="NCBI Taxonomy" id="259542"/>
    <lineage>
        <taxon>Eukaryota</taxon>
        <taxon>Metazoa</taxon>
        <taxon>Spiralia</taxon>
        <taxon>Lophotrochozoa</taxon>
        <taxon>Mollusca</taxon>
        <taxon>Gastropoda</taxon>
        <taxon>Heterobranchia</taxon>
        <taxon>Euthyneura</taxon>
        <taxon>Panpulmonata</taxon>
        <taxon>Sacoglossa</taxon>
        <taxon>Placobranchoidea</taxon>
        <taxon>Plakobranchidae</taxon>
        <taxon>Plakobranchus</taxon>
    </lineage>
</organism>
<feature type="transmembrane region" description="Helical" evidence="6">
    <location>
        <begin position="175"/>
        <end position="193"/>
    </location>
</feature>
<dbReference type="Proteomes" id="UP000735302">
    <property type="component" value="Unassembled WGS sequence"/>
</dbReference>
<evidence type="ECO:0000313" key="7">
    <source>
        <dbReference type="EMBL" id="GFO38780.1"/>
    </source>
</evidence>
<gene>
    <name evidence="7" type="ORF">PoB_006528500</name>
</gene>
<dbReference type="InterPro" id="IPR021013">
    <property type="entry name" value="ATPase_Vma12"/>
</dbReference>
<dbReference type="GO" id="GO:0005789">
    <property type="term" value="C:endoplasmic reticulum membrane"/>
    <property type="evidence" value="ECO:0007669"/>
    <property type="project" value="UniProtKB-SubCell"/>
</dbReference>
<accession>A0AAV4D3V0</accession>
<comment type="subcellular location">
    <subcellularLocation>
        <location evidence="1">Endoplasmic reticulum membrane</location>
        <topology evidence="1">Multi-pass membrane protein</topology>
    </subcellularLocation>
</comment>
<evidence type="ECO:0000256" key="4">
    <source>
        <dbReference type="ARBA" id="ARBA00022989"/>
    </source>
</evidence>
<dbReference type="AlphaFoldDB" id="A0AAV4D3V0"/>
<evidence type="ECO:0000256" key="1">
    <source>
        <dbReference type="ARBA" id="ARBA00004477"/>
    </source>
</evidence>
<keyword evidence="3" id="KW-0256">Endoplasmic reticulum</keyword>
<dbReference type="Pfam" id="PF11712">
    <property type="entry name" value="Vma12"/>
    <property type="match status" value="1"/>
</dbReference>